<evidence type="ECO:0000259" key="1">
    <source>
        <dbReference type="PROSITE" id="PS51184"/>
    </source>
</evidence>
<sequence length="313" mass="35265">MVRVQETYSEPPADVFFRECVRANEPLVVRSAVKDWRALSWSPEYLRRWDDETLSVAPLQVRGPHAFCDKWLEQPSLWRHAEASPSLGVNARQLLVVSAARVHMPVRRFLSLLRPDVSGVSATFYADGAANLARYFPFLAADFAPPPLASALELKRADLWIGGRSTSRMHFDNLDNVFTQLVGQKEFVLAPPHEGEALVRGRLRKAVRVYEHPGIFSRDRGKVTDETVLNYLSEDRPGTMETVKVTLLPGDMLYLPFGWWHEVHGYGDDHKGGMCASVSHFYHPYFCRIGGPTTTELGSMLINPKYKKLAAGV</sequence>
<dbReference type="PANTHER" id="PTHR12461:SF105">
    <property type="entry name" value="HYPOXIA-INDUCIBLE FACTOR 1-ALPHA INHIBITOR"/>
    <property type="match status" value="1"/>
</dbReference>
<dbReference type="InterPro" id="IPR014710">
    <property type="entry name" value="RmlC-like_jellyroll"/>
</dbReference>
<dbReference type="EMBL" id="JBGBPQ010000005">
    <property type="protein sequence ID" value="KAL1524354.1"/>
    <property type="molecule type" value="Genomic_DNA"/>
</dbReference>
<proteinExistence type="predicted"/>
<dbReference type="Gene3D" id="2.60.120.10">
    <property type="entry name" value="Jelly Rolls"/>
    <property type="match status" value="1"/>
</dbReference>
<comment type="caution">
    <text evidence="2">The sequence shown here is derived from an EMBL/GenBank/DDBJ whole genome shotgun (WGS) entry which is preliminary data.</text>
</comment>
<accession>A0AB34JQQ7</accession>
<gene>
    <name evidence="2" type="ORF">AB1Y20_019251</name>
</gene>
<evidence type="ECO:0000313" key="2">
    <source>
        <dbReference type="EMBL" id="KAL1524354.1"/>
    </source>
</evidence>
<name>A0AB34JQQ7_PRYPA</name>
<dbReference type="InterPro" id="IPR041667">
    <property type="entry name" value="Cupin_8"/>
</dbReference>
<dbReference type="AlphaFoldDB" id="A0AB34JQQ7"/>
<dbReference type="PROSITE" id="PS51184">
    <property type="entry name" value="JMJC"/>
    <property type="match status" value="1"/>
</dbReference>
<dbReference type="InterPro" id="IPR003347">
    <property type="entry name" value="JmjC_dom"/>
</dbReference>
<feature type="domain" description="JmjC" evidence="1">
    <location>
        <begin position="134"/>
        <end position="299"/>
    </location>
</feature>
<evidence type="ECO:0000313" key="3">
    <source>
        <dbReference type="Proteomes" id="UP001515480"/>
    </source>
</evidence>
<dbReference type="Pfam" id="PF13621">
    <property type="entry name" value="Cupin_8"/>
    <property type="match status" value="1"/>
</dbReference>
<organism evidence="2 3">
    <name type="scientific">Prymnesium parvum</name>
    <name type="common">Toxic golden alga</name>
    <dbReference type="NCBI Taxonomy" id="97485"/>
    <lineage>
        <taxon>Eukaryota</taxon>
        <taxon>Haptista</taxon>
        <taxon>Haptophyta</taxon>
        <taxon>Prymnesiophyceae</taxon>
        <taxon>Prymnesiales</taxon>
        <taxon>Prymnesiaceae</taxon>
        <taxon>Prymnesium</taxon>
    </lineage>
</organism>
<dbReference type="SUPFAM" id="SSF51197">
    <property type="entry name" value="Clavaminate synthase-like"/>
    <property type="match status" value="1"/>
</dbReference>
<dbReference type="PANTHER" id="PTHR12461">
    <property type="entry name" value="HYPOXIA-INDUCIBLE FACTOR 1 ALPHA INHIBITOR-RELATED"/>
    <property type="match status" value="1"/>
</dbReference>
<reference evidence="2 3" key="1">
    <citation type="journal article" date="2024" name="Science">
        <title>Giant polyketide synthase enzymes in the biosynthesis of giant marine polyether toxins.</title>
        <authorList>
            <person name="Fallon T.R."/>
            <person name="Shende V.V."/>
            <person name="Wierzbicki I.H."/>
            <person name="Pendleton A.L."/>
            <person name="Watervoot N.F."/>
            <person name="Auber R.P."/>
            <person name="Gonzalez D.J."/>
            <person name="Wisecaver J.H."/>
            <person name="Moore B.S."/>
        </authorList>
    </citation>
    <scope>NUCLEOTIDE SEQUENCE [LARGE SCALE GENOMIC DNA]</scope>
    <source>
        <strain evidence="2 3">12B1</strain>
    </source>
</reference>
<dbReference type="Proteomes" id="UP001515480">
    <property type="component" value="Unassembled WGS sequence"/>
</dbReference>
<protein>
    <recommendedName>
        <fullName evidence="1">JmjC domain-containing protein</fullName>
    </recommendedName>
</protein>
<keyword evidence="3" id="KW-1185">Reference proteome</keyword>